<dbReference type="InterPro" id="IPR011010">
    <property type="entry name" value="DNA_brk_join_enz"/>
</dbReference>
<organism evidence="1 2">
    <name type="scientific">Endozoicomonas gorgoniicola</name>
    <dbReference type="NCBI Taxonomy" id="1234144"/>
    <lineage>
        <taxon>Bacteria</taxon>
        <taxon>Pseudomonadati</taxon>
        <taxon>Pseudomonadota</taxon>
        <taxon>Gammaproteobacteria</taxon>
        <taxon>Oceanospirillales</taxon>
        <taxon>Endozoicomonadaceae</taxon>
        <taxon>Endozoicomonas</taxon>
    </lineage>
</organism>
<dbReference type="SUPFAM" id="SSF56349">
    <property type="entry name" value="DNA breaking-rejoining enzymes"/>
    <property type="match status" value="1"/>
</dbReference>
<gene>
    <name evidence="1" type="ORF">NX722_18260</name>
</gene>
<protein>
    <recommendedName>
        <fullName evidence="3">Integrase</fullName>
    </recommendedName>
</protein>
<dbReference type="RefSeq" id="WP_262564285.1">
    <property type="nucleotide sequence ID" value="NZ_JAPFCC010000001.1"/>
</dbReference>
<sequence>MKEITLEVNSSITDVSSVTQFLANYDRAIQVYEGDFKADWLLTDIHADIWIMKTPKTIKKYIKKNGDFDDASTHPFSYKYTHNVRWDRILPDETLLTDKNNREFLELVQKLVFITYESPYLNGKSNLTGLFTMCSPLLMFISWMYLHKEVFNPSSFGFSKLTNNYLESFIKDAAKGGSFSVLKTGERIINKINSISRCSISNKDIFSLTKIEKDSIIEFFEINCCYKKNNYGVHVIDRVKIRDLFNISKQELKPSSCTLFLRQFEPEVLSVNDKLLLPLHLKNELPSHKTSLMSDTIDKTYGESLSSGALSCLVDFMKLKQMFPSKLPKPEVIQTKKLFNLINKECDYGNVTPWIPLPISLKLLNRSIGFIVNYGEDLLNFYDELSTELIKIDGYRTDRNFFPIRCAIITSMIPDKLKNFNISKLGQKKHSGVKTRVQNLRKNPSVHEVLKVLLGACLVIIAGLKPIRAGELSALKYDCLFFKDGDGFWISQQLEKSGKNGILPSTEKPIPKISAKAIQLLQRFNDISQKIVKNVNKKESEYLLYGINLTGSYREGSVKSAQDIHNLMAVFCDYIELEPDEYGRRWYVNVHELRKSFLLTFFWTFKFSSLDACRWIAGHKDPDHVLKYIEANIPGEEMIEVESEYAYQQIRLFYEGSSLPEMKNIESLNDDVCNHFNVNNISEVPEDDLKDWINLAIAKGIYKIEVFGIDSLDEEINTEVAFRLRDADS</sequence>
<name>A0ABT3MYT0_9GAMM</name>
<evidence type="ECO:0000313" key="1">
    <source>
        <dbReference type="EMBL" id="MCW7554531.1"/>
    </source>
</evidence>
<evidence type="ECO:0000313" key="2">
    <source>
        <dbReference type="Proteomes" id="UP001209854"/>
    </source>
</evidence>
<keyword evidence="2" id="KW-1185">Reference proteome</keyword>
<comment type="caution">
    <text evidence="1">The sequence shown here is derived from an EMBL/GenBank/DDBJ whole genome shotgun (WGS) entry which is preliminary data.</text>
</comment>
<proteinExistence type="predicted"/>
<dbReference type="Proteomes" id="UP001209854">
    <property type="component" value="Unassembled WGS sequence"/>
</dbReference>
<accession>A0ABT3MYT0</accession>
<reference evidence="1 2" key="1">
    <citation type="submission" date="2022-10" db="EMBL/GenBank/DDBJ databases">
        <title>High-quality genome sequences of two octocoral-associated bacteria, Endozoicomonas euniceicola EF212 and Endozoicomonas gorgoniicola PS125.</title>
        <authorList>
            <person name="Chiou Y.-J."/>
            <person name="Chen Y.-H."/>
        </authorList>
    </citation>
    <scope>NUCLEOTIDE SEQUENCE [LARGE SCALE GENOMIC DNA]</scope>
    <source>
        <strain evidence="1 2">PS125</strain>
    </source>
</reference>
<evidence type="ECO:0008006" key="3">
    <source>
        <dbReference type="Google" id="ProtNLM"/>
    </source>
</evidence>
<dbReference type="EMBL" id="JAPFCC010000001">
    <property type="protein sequence ID" value="MCW7554531.1"/>
    <property type="molecule type" value="Genomic_DNA"/>
</dbReference>